<dbReference type="Proteomes" id="UP001163878">
    <property type="component" value="Chromosome"/>
</dbReference>
<accession>A0ABY6I9Y3</accession>
<protein>
    <recommendedName>
        <fullName evidence="3">Teneurin-like YD-shell domain-containing protein</fullName>
    </recommendedName>
</protein>
<keyword evidence="5" id="KW-1185">Reference proteome</keyword>
<evidence type="ECO:0000256" key="1">
    <source>
        <dbReference type="ARBA" id="ARBA00022737"/>
    </source>
</evidence>
<evidence type="ECO:0000256" key="2">
    <source>
        <dbReference type="SAM" id="MobiDB-lite"/>
    </source>
</evidence>
<gene>
    <name evidence="4" type="ORF">OGH68_21760</name>
</gene>
<feature type="domain" description="Teneurin-like YD-shell" evidence="3">
    <location>
        <begin position="921"/>
        <end position="1184"/>
    </location>
</feature>
<dbReference type="PANTHER" id="PTHR32305:SF15">
    <property type="entry name" value="PROTEIN RHSA-RELATED"/>
    <property type="match status" value="1"/>
</dbReference>
<proteinExistence type="predicted"/>
<reference evidence="4" key="1">
    <citation type="submission" date="2022-10" db="EMBL/GenBank/DDBJ databases">
        <title>Cytochrome P450 Catalyzes Benzene Ring Formation in the Biosynthesis of Trialkyl-Substituted Aromatic Polyketides.</title>
        <authorList>
            <person name="Zhao E."/>
            <person name="Ge H."/>
        </authorList>
    </citation>
    <scope>NUCLEOTIDE SEQUENCE</scope>
    <source>
        <strain evidence="4">NA0869</strain>
    </source>
</reference>
<dbReference type="InterPro" id="IPR031325">
    <property type="entry name" value="RHS_repeat"/>
</dbReference>
<feature type="region of interest" description="Disordered" evidence="2">
    <location>
        <begin position="83"/>
        <end position="106"/>
    </location>
</feature>
<evidence type="ECO:0000313" key="5">
    <source>
        <dbReference type="Proteomes" id="UP001163878"/>
    </source>
</evidence>
<dbReference type="InterPro" id="IPR050708">
    <property type="entry name" value="T6SS_VgrG/RHS"/>
</dbReference>
<dbReference type="NCBIfam" id="TIGR01643">
    <property type="entry name" value="YD_repeat_2x"/>
    <property type="match status" value="15"/>
</dbReference>
<dbReference type="Pfam" id="PF05593">
    <property type="entry name" value="RHS_repeat"/>
    <property type="match status" value="4"/>
</dbReference>
<dbReference type="InterPro" id="IPR056823">
    <property type="entry name" value="TEN-like_YD-shell"/>
</dbReference>
<dbReference type="InterPro" id="IPR006530">
    <property type="entry name" value="YD"/>
</dbReference>
<feature type="region of interest" description="Disordered" evidence="2">
    <location>
        <begin position="1261"/>
        <end position="1295"/>
    </location>
</feature>
<feature type="domain" description="Teneurin-like YD-shell" evidence="3">
    <location>
        <begin position="796"/>
        <end position="915"/>
    </location>
</feature>
<feature type="domain" description="Teneurin-like YD-shell" evidence="3">
    <location>
        <begin position="114"/>
        <end position="211"/>
    </location>
</feature>
<evidence type="ECO:0000313" key="4">
    <source>
        <dbReference type="EMBL" id="UYQ63822.1"/>
    </source>
</evidence>
<evidence type="ECO:0000259" key="3">
    <source>
        <dbReference type="Pfam" id="PF25023"/>
    </source>
</evidence>
<dbReference type="EMBL" id="CP107567">
    <property type="protein sequence ID" value="UYQ63822.1"/>
    <property type="molecule type" value="Genomic_DNA"/>
</dbReference>
<dbReference type="Pfam" id="PF25023">
    <property type="entry name" value="TEN_YD-shell"/>
    <property type="match status" value="3"/>
</dbReference>
<dbReference type="Gene3D" id="2.180.10.10">
    <property type="entry name" value="RHS repeat-associated core"/>
    <property type="match status" value="5"/>
</dbReference>
<organism evidence="4 5">
    <name type="scientific">Streptomyces peucetius</name>
    <dbReference type="NCBI Taxonomy" id="1950"/>
    <lineage>
        <taxon>Bacteria</taxon>
        <taxon>Bacillati</taxon>
        <taxon>Actinomycetota</taxon>
        <taxon>Actinomycetes</taxon>
        <taxon>Kitasatosporales</taxon>
        <taxon>Streptomycetaceae</taxon>
        <taxon>Streptomyces</taxon>
    </lineage>
</organism>
<dbReference type="PANTHER" id="PTHR32305">
    <property type="match status" value="1"/>
</dbReference>
<sequence length="1307" mass="135672">MSTTTPATADFPDGRSVRHTFTAGTETAIGGGTVPAGLLATTTDTKGGTTTRAYTAAGDLARVTDPAGLVTEYTYDALGRQTGSSVKSDAHPEGVTGTTVYDGESRPLTVTGPVVTDHVTGDTHQARTTYTYDADGRPLSEAVSDEAGDDATRTTRRAYDSHGRLVTVTDPAGRIESYAYDAHGHQTSRTLPGDRTFRYAYTALGHLAEVTFTGFTGDPNSPTAPSDVVLDSYAYDPAGRLAEHTDAMGRTTRHTYYDDGLPAREILAGFHDPDGTTRDLVLSERHYDAAGNLVKETTGNGSVTATHDVDAAGRVTAEVLDPAGLARRTAYTYDAAGAVISETRTGAGGSRTEKVTYQRDVTGAVTRQTVENGADDVVTTWDVDDRGLVLSETSPRGNVTGADPAAHTTHHVYDVLGRLVETRAPPVIVETQQNGAASARPTSRVGYNTFGETTSAKSPNGHTARTSYDDLGRLLTTTLPAYTPPGSSTPLAATTSRTYDAAGNLATETDALGGVTTYTYDQFGNLAKATGPAPSEGAAAPVSTFTYDLLGEQLSATGSTGSRTEATYDDLGRQITSTVFERHPAAGVFTTTLTYDDRGNLVSSTSPTGITTAGSFNAAGQPTATTDAAGKKTTYSYGPTGLTDSVATPQGRTTRTAHDLAGRVTSVTDTDPAGTVLRSRASAYDAEGNPVEVTDELGHTVRQSYDAVGRLTKLVEPVDADTSITTTFGYDAEGNRTRLTDGRGNTTWTTFTSHGLPESVVEPATTAHPGAADRTYTTVYDIAGRPVKEIQPGGVTQQRTFDALGRITEVSGAGAEAPTTPDVFGYDLAGRVTSVNAPGGTNTYTYDDRRNLLSSSGPSGTATFRYDEEGRLTGRTDAAGDATFGYDSAGRLSTAADPLTGTTQTYGYDAASRLSSIGYGSSGATRSLAYDVLDQLAADTLKAPDGTTTASVGYSYDDAGRLTGKTTSGTAGAGEQSYAYDWAGRLTGWTAQDGTTTAYTWDASGNRAGAGDVTATYDERNRLLTAGDVSYTHSARGTRTGSSGPGGATTSAAFDAHGRMVSSDGTAYAYDGLGRLVKQGTSVLKYADQSNNLVSGSGRLVLRGPHGEAALASAADDGSGAAAVLSDQHGDVTGAFAPSTGALSRSSAYSPFGEVTESTGAVGVLGYQGEFTDPTTGRVNMHVRGQFDLGEALECGGVDGDRVALGRDRSRVRLDVRVVGARPLHPDLHVVLGGIDVAAAQRQVELVRPLDGDGHRGFLGVRGSCDPHGGDRRGSQAGECRPAPRGTGGDASDVHSHFLRYNGSHLG</sequence>
<dbReference type="RefSeq" id="WP_264246468.1">
    <property type="nucleotide sequence ID" value="NZ_CP107567.1"/>
</dbReference>
<keyword evidence="1" id="KW-0677">Repeat</keyword>
<name>A0ABY6I9Y3_STRPE</name>